<feature type="region of interest" description="Disordered" evidence="1">
    <location>
        <begin position="1"/>
        <end position="31"/>
    </location>
</feature>
<name>A0ABN8J5H6_9NEOP</name>
<dbReference type="EMBL" id="OW152821">
    <property type="protein sequence ID" value="CAH2076378.1"/>
    <property type="molecule type" value="Genomic_DNA"/>
</dbReference>
<evidence type="ECO:0000259" key="2">
    <source>
        <dbReference type="Pfam" id="PF15377"/>
    </source>
</evidence>
<protein>
    <recommendedName>
        <fullName evidence="2">DUF4604 domain-containing protein</fullName>
    </recommendedName>
</protein>
<accession>A0ABN8J5H6</accession>
<feature type="non-terminal residue" evidence="3">
    <location>
        <position position="71"/>
    </location>
</feature>
<organism evidence="3 4">
    <name type="scientific">Iphiclides podalirius</name>
    <name type="common">scarce swallowtail</name>
    <dbReference type="NCBI Taxonomy" id="110791"/>
    <lineage>
        <taxon>Eukaryota</taxon>
        <taxon>Metazoa</taxon>
        <taxon>Ecdysozoa</taxon>
        <taxon>Arthropoda</taxon>
        <taxon>Hexapoda</taxon>
        <taxon>Insecta</taxon>
        <taxon>Pterygota</taxon>
        <taxon>Neoptera</taxon>
        <taxon>Endopterygota</taxon>
        <taxon>Lepidoptera</taxon>
        <taxon>Glossata</taxon>
        <taxon>Ditrysia</taxon>
        <taxon>Papilionoidea</taxon>
        <taxon>Papilionidae</taxon>
        <taxon>Papilioninae</taxon>
        <taxon>Iphiclides</taxon>
    </lineage>
</organism>
<feature type="domain" description="DUF4604" evidence="2">
    <location>
        <begin position="2"/>
        <end position="62"/>
    </location>
</feature>
<evidence type="ECO:0000313" key="3">
    <source>
        <dbReference type="EMBL" id="CAH2076378.1"/>
    </source>
</evidence>
<sequence>MLKKEAGYDDTNHKFDKLKNNDTDFVDDDENEKPQVVVLQAGDLTAEEVEVENQKLEKEKNETKADLNQRM</sequence>
<dbReference type="Pfam" id="PF15377">
    <property type="entry name" value="DUF4604"/>
    <property type="match status" value="1"/>
</dbReference>
<keyword evidence="4" id="KW-1185">Reference proteome</keyword>
<feature type="region of interest" description="Disordered" evidence="1">
    <location>
        <begin position="51"/>
        <end position="71"/>
    </location>
</feature>
<evidence type="ECO:0000256" key="1">
    <source>
        <dbReference type="SAM" id="MobiDB-lite"/>
    </source>
</evidence>
<gene>
    <name evidence="3" type="ORF">IPOD504_LOCUS17259</name>
</gene>
<dbReference type="Proteomes" id="UP000837857">
    <property type="component" value="Chromosome 9"/>
</dbReference>
<evidence type="ECO:0000313" key="4">
    <source>
        <dbReference type="Proteomes" id="UP000837857"/>
    </source>
</evidence>
<feature type="compositionally biased region" description="Basic and acidic residues" evidence="1">
    <location>
        <begin position="1"/>
        <end position="22"/>
    </location>
</feature>
<reference evidence="3" key="1">
    <citation type="submission" date="2022-03" db="EMBL/GenBank/DDBJ databases">
        <authorList>
            <person name="Martin H S."/>
        </authorList>
    </citation>
    <scope>NUCLEOTIDE SEQUENCE</scope>
</reference>
<dbReference type="InterPro" id="IPR027911">
    <property type="entry name" value="DUF4604"/>
</dbReference>
<proteinExistence type="predicted"/>
<feature type="compositionally biased region" description="Basic and acidic residues" evidence="1">
    <location>
        <begin position="52"/>
        <end position="71"/>
    </location>
</feature>